<name>A0A428SDN4_9HYPO</name>
<dbReference type="Proteomes" id="UP000288429">
    <property type="component" value="Unassembled WGS sequence"/>
</dbReference>
<accession>A0A428SDN4</accession>
<proteinExistence type="predicted"/>
<dbReference type="Gene3D" id="3.30.70.100">
    <property type="match status" value="1"/>
</dbReference>
<keyword evidence="2" id="KW-1185">Reference proteome</keyword>
<reference evidence="1 2" key="1">
    <citation type="submission" date="2017-06" db="EMBL/GenBank/DDBJ databases">
        <title>Cmopartive genomic analysis of Ambrosia Fusariam Clade fungi.</title>
        <authorList>
            <person name="Stajich J.E."/>
            <person name="Carrillo J."/>
            <person name="Kijimoto T."/>
            <person name="Eskalen A."/>
            <person name="O'Donnell K."/>
            <person name="Kasson M."/>
        </authorList>
    </citation>
    <scope>NUCLEOTIDE SEQUENCE [LARGE SCALE GENOMIC DNA]</scope>
    <source>
        <strain evidence="1 2">NRRL 20438</strain>
    </source>
</reference>
<protein>
    <submittedName>
        <fullName evidence="1">Uncharacterized protein</fullName>
    </submittedName>
</protein>
<comment type="caution">
    <text evidence="1">The sequence shown here is derived from an EMBL/GenBank/DDBJ whole genome shotgun (WGS) entry which is preliminary data.</text>
</comment>
<dbReference type="EMBL" id="NIZV01000491">
    <property type="protein sequence ID" value="RSL87886.1"/>
    <property type="molecule type" value="Genomic_DNA"/>
</dbReference>
<gene>
    <name evidence="1" type="ORF">CDV31_016180</name>
</gene>
<evidence type="ECO:0000313" key="1">
    <source>
        <dbReference type="EMBL" id="RSL87886.1"/>
    </source>
</evidence>
<organism evidence="1 2">
    <name type="scientific">Fusarium ambrosium</name>
    <dbReference type="NCBI Taxonomy" id="131363"/>
    <lineage>
        <taxon>Eukaryota</taxon>
        <taxon>Fungi</taxon>
        <taxon>Dikarya</taxon>
        <taxon>Ascomycota</taxon>
        <taxon>Pezizomycotina</taxon>
        <taxon>Sordariomycetes</taxon>
        <taxon>Hypocreomycetidae</taxon>
        <taxon>Hypocreales</taxon>
        <taxon>Nectriaceae</taxon>
        <taxon>Fusarium</taxon>
        <taxon>Fusarium solani species complex</taxon>
    </lineage>
</organism>
<dbReference type="AlphaFoldDB" id="A0A428SDN4"/>
<evidence type="ECO:0000313" key="2">
    <source>
        <dbReference type="Proteomes" id="UP000288429"/>
    </source>
</evidence>
<sequence>MCAQRTSEWLGFSTWTKFQAEPGPIDEIIFDPLYTWSDSISTPAYGRITESPQDYILSLDWNSPEAYQEFKASPEYQQLMTNLRINSTEAHTQIIIFENYSFGSTSTPNTEILTVYWPLSLSPETQNAIWDVEPLVHTPVSETLGRRCYKQPPAAGWIDGPQIWNGDTAVASVWVHDWKSEALEDRFKRTEKRVVSMGRDVIYPLAVDDFEKRLLDLGALGWESVHVLFEDLNWIYDDEIKRYHLITRIGFSAVISSSSQVLNVSSRGDTALTVVVDSGHQGTSVLSATGDDLESTAPAMATRADDEVEIIATSTE</sequence>